<gene>
    <name evidence="11" type="primary">jg4083</name>
    <name evidence="11" type="ORF">PAEG_LOCUS17483</name>
</gene>
<sequence length="684" mass="77272">MKCLELTQRATTKKLGISLPIRLIIITAVNFTACRAIESLKLNLATLVISVHTWDHQPLSQKSSATRVVYWDSGTSLDGWSIEQQWKISQTTSEALTRASLEEKESVHTQDDKAKIDPSELANIITTNKLRFSNAPLVWLKEVASFLNSKTLIDIEEPTFSNYPRDYPLCVMPAPIRGQLKNVLNEAGKANTQLFFDVTLTAIANDMTRGQSVNGHRLLLQMLALENPDFCVASIAKSVSLRNSYQNRPPIGLSLLWVLGQGGLSNFAVGMKAWQELFLPIVELKNYSKYAINYLEEILTRHGKMAKVSFDQLIAMFDMVNNKRNALSKDLSNDLIKQLSKYKDIYFNHSGNKLQVAFNHLMKKLPNQYLSGSSLDPYNRVLVETLVDCLHKDDSCNATWRQLFNRCSKQSATLLEYIDTNWTEVSPRLKKKSLRATVTQFTEVCGETLKGKKKDETVVKANKICQVPSDILDRMTSTRRFPWLWASFLLLVGIAGLVAYDVQLAGGNFPKSTTGKLMKDLGILEQSQYAWQKTLSTSARGYLWLETNTPVYYARTVETVSPYAQLSKDALIVASKKLGILYTNMKDYIVEKTPIVVATIEQYAPGALDTVQGYAVSAFTAVRKYSNDYYQLTADYLKTKVFVGEWAPEILHSKTQLALNATKLHMTSYFHWFREQVNVYSEIP</sequence>
<dbReference type="PANTHER" id="PTHR13448:SF0">
    <property type="entry name" value="TRANSMEMBRANE PROTEIN 214"/>
    <property type="match status" value="1"/>
</dbReference>
<dbReference type="Pfam" id="PF10151">
    <property type="entry name" value="TMEM214"/>
    <property type="match status" value="1"/>
</dbReference>
<evidence type="ECO:0000256" key="7">
    <source>
        <dbReference type="ARBA" id="ARBA00022989"/>
    </source>
</evidence>
<comment type="subcellular location">
    <subcellularLocation>
        <location evidence="1">Endoplasmic reticulum membrane</location>
        <topology evidence="1">Multi-pass membrane protein</topology>
    </subcellularLocation>
</comment>
<dbReference type="AlphaFoldDB" id="A0A8S4RUJ0"/>
<evidence type="ECO:0000313" key="11">
    <source>
        <dbReference type="EMBL" id="CAH2241012.1"/>
    </source>
</evidence>
<evidence type="ECO:0000256" key="1">
    <source>
        <dbReference type="ARBA" id="ARBA00004477"/>
    </source>
</evidence>
<comment type="function">
    <text evidence="10">Critical mediator, in cooperation with CASP4, of endoplasmic reticulum-stress induced apoptosis. Required or the activation of CASP4 following endoplasmic reticulum stress.</text>
</comment>
<dbReference type="GO" id="GO:0005789">
    <property type="term" value="C:endoplasmic reticulum membrane"/>
    <property type="evidence" value="ECO:0007669"/>
    <property type="project" value="UniProtKB-SubCell"/>
</dbReference>
<dbReference type="PANTHER" id="PTHR13448">
    <property type="entry name" value="TRANSMEMBRANE PROTEIN 214"/>
    <property type="match status" value="1"/>
</dbReference>
<evidence type="ECO:0000256" key="10">
    <source>
        <dbReference type="ARBA" id="ARBA00024938"/>
    </source>
</evidence>
<evidence type="ECO:0000256" key="3">
    <source>
        <dbReference type="ARBA" id="ARBA00011720"/>
    </source>
</evidence>
<keyword evidence="7" id="KW-1133">Transmembrane helix</keyword>
<accession>A0A8S4RUJ0</accession>
<evidence type="ECO:0000256" key="9">
    <source>
        <dbReference type="ARBA" id="ARBA00023180"/>
    </source>
</evidence>
<comment type="caution">
    <text evidence="11">The sequence shown here is derived from an EMBL/GenBank/DDBJ whole genome shotgun (WGS) entry which is preliminary data.</text>
</comment>
<evidence type="ECO:0000256" key="2">
    <source>
        <dbReference type="ARBA" id="ARBA00007984"/>
    </source>
</evidence>
<protein>
    <submittedName>
        <fullName evidence="11">Jg4083 protein</fullName>
    </submittedName>
</protein>
<reference evidence="11" key="1">
    <citation type="submission" date="2022-03" db="EMBL/GenBank/DDBJ databases">
        <authorList>
            <person name="Lindestad O."/>
        </authorList>
    </citation>
    <scope>NUCLEOTIDE SEQUENCE</scope>
</reference>
<dbReference type="OrthoDB" id="10022292at2759"/>
<comment type="subunit">
    <text evidence="3">Constitutively interacts with CASP4; required for the localization of procaspase 4 to the ER.</text>
</comment>
<comment type="similarity">
    <text evidence="2">Belongs to the TMEM214 family.</text>
</comment>
<name>A0A8S4RUJ0_9NEOP</name>
<keyword evidence="4" id="KW-0812">Transmembrane</keyword>
<evidence type="ECO:0000313" key="12">
    <source>
        <dbReference type="Proteomes" id="UP000838756"/>
    </source>
</evidence>
<proteinExistence type="inferred from homology"/>
<keyword evidence="9" id="KW-0325">Glycoprotein</keyword>
<dbReference type="Proteomes" id="UP000838756">
    <property type="component" value="Unassembled WGS sequence"/>
</dbReference>
<keyword evidence="8" id="KW-0472">Membrane</keyword>
<evidence type="ECO:0000256" key="8">
    <source>
        <dbReference type="ARBA" id="ARBA00023136"/>
    </source>
</evidence>
<dbReference type="GO" id="GO:0005794">
    <property type="term" value="C:Golgi apparatus"/>
    <property type="evidence" value="ECO:0007669"/>
    <property type="project" value="TreeGrafter"/>
</dbReference>
<keyword evidence="12" id="KW-1185">Reference proteome</keyword>
<keyword evidence="5" id="KW-0053">Apoptosis</keyword>
<evidence type="ECO:0000256" key="5">
    <source>
        <dbReference type="ARBA" id="ARBA00022703"/>
    </source>
</evidence>
<keyword evidence="6" id="KW-0256">Endoplasmic reticulum</keyword>
<dbReference type="EMBL" id="CAKXAJ010025562">
    <property type="protein sequence ID" value="CAH2241012.1"/>
    <property type="molecule type" value="Genomic_DNA"/>
</dbReference>
<evidence type="ECO:0000256" key="4">
    <source>
        <dbReference type="ARBA" id="ARBA00022692"/>
    </source>
</evidence>
<dbReference type="InterPro" id="IPR019308">
    <property type="entry name" value="TMEM214"/>
</dbReference>
<organism evidence="11 12">
    <name type="scientific">Pararge aegeria aegeria</name>
    <dbReference type="NCBI Taxonomy" id="348720"/>
    <lineage>
        <taxon>Eukaryota</taxon>
        <taxon>Metazoa</taxon>
        <taxon>Ecdysozoa</taxon>
        <taxon>Arthropoda</taxon>
        <taxon>Hexapoda</taxon>
        <taxon>Insecta</taxon>
        <taxon>Pterygota</taxon>
        <taxon>Neoptera</taxon>
        <taxon>Endopterygota</taxon>
        <taxon>Lepidoptera</taxon>
        <taxon>Glossata</taxon>
        <taxon>Ditrysia</taxon>
        <taxon>Papilionoidea</taxon>
        <taxon>Nymphalidae</taxon>
        <taxon>Satyrinae</taxon>
        <taxon>Satyrini</taxon>
        <taxon>Parargina</taxon>
        <taxon>Pararge</taxon>
    </lineage>
</organism>
<dbReference type="GO" id="GO:0006915">
    <property type="term" value="P:apoptotic process"/>
    <property type="evidence" value="ECO:0007669"/>
    <property type="project" value="UniProtKB-KW"/>
</dbReference>
<evidence type="ECO:0000256" key="6">
    <source>
        <dbReference type="ARBA" id="ARBA00022824"/>
    </source>
</evidence>